<feature type="transmembrane region" description="Helical" evidence="1">
    <location>
        <begin position="22"/>
        <end position="47"/>
    </location>
</feature>
<keyword evidence="1" id="KW-1133">Transmembrane helix</keyword>
<keyword evidence="1" id="KW-0812">Transmembrane</keyword>
<reference evidence="3" key="1">
    <citation type="submission" date="2022-11" db="UniProtKB">
        <authorList>
            <consortium name="WormBaseParasite"/>
        </authorList>
    </citation>
    <scope>IDENTIFICATION</scope>
</reference>
<keyword evidence="1" id="KW-0472">Membrane</keyword>
<proteinExistence type="predicted"/>
<dbReference type="WBParaSite" id="PSAMB.scaffold6338size9702.g28331.t1">
    <property type="protein sequence ID" value="PSAMB.scaffold6338size9702.g28331.t1"/>
    <property type="gene ID" value="PSAMB.scaffold6338size9702.g28331"/>
</dbReference>
<dbReference type="AlphaFoldDB" id="A0A914X7G7"/>
<evidence type="ECO:0000313" key="2">
    <source>
        <dbReference type="Proteomes" id="UP000887566"/>
    </source>
</evidence>
<sequence>MTTMTTTMTMMMTTTTTTTGGLLWPLLFIVILFMFVVLLVCFIRYIIANKPIDSVIPCASCELCTEMQTFSASLNLSVSTTSPLVSQETVDGAPSAQYAYDSSDIV</sequence>
<organism evidence="2 3">
    <name type="scientific">Plectus sambesii</name>
    <dbReference type="NCBI Taxonomy" id="2011161"/>
    <lineage>
        <taxon>Eukaryota</taxon>
        <taxon>Metazoa</taxon>
        <taxon>Ecdysozoa</taxon>
        <taxon>Nematoda</taxon>
        <taxon>Chromadorea</taxon>
        <taxon>Plectida</taxon>
        <taxon>Plectina</taxon>
        <taxon>Plectoidea</taxon>
        <taxon>Plectidae</taxon>
        <taxon>Plectus</taxon>
    </lineage>
</organism>
<accession>A0A914X7G7</accession>
<evidence type="ECO:0000256" key="1">
    <source>
        <dbReference type="SAM" id="Phobius"/>
    </source>
</evidence>
<keyword evidence="2" id="KW-1185">Reference proteome</keyword>
<dbReference type="Proteomes" id="UP000887566">
    <property type="component" value="Unplaced"/>
</dbReference>
<evidence type="ECO:0000313" key="3">
    <source>
        <dbReference type="WBParaSite" id="PSAMB.scaffold6338size9702.g28331.t1"/>
    </source>
</evidence>
<protein>
    <submittedName>
        <fullName evidence="3">Uncharacterized protein</fullName>
    </submittedName>
</protein>
<name>A0A914X7G7_9BILA</name>